<gene>
    <name evidence="1" type="ORF">LI90_1506</name>
</gene>
<dbReference type="OrthoDB" id="3848264at2"/>
<comment type="caution">
    <text evidence="1">The sequence shown here is derived from an EMBL/GenBank/DDBJ whole genome shotgun (WGS) entry which is preliminary data.</text>
</comment>
<evidence type="ECO:0000313" key="1">
    <source>
        <dbReference type="EMBL" id="KWW99867.1"/>
    </source>
</evidence>
<accession>A0A132MPT3</accession>
<dbReference type="Proteomes" id="UP000070188">
    <property type="component" value="Unassembled WGS sequence"/>
</dbReference>
<dbReference type="PATRIC" id="fig|1469144.10.peg.1651"/>
<proteinExistence type="predicted"/>
<sequence length="594" mass="64145">MGIESLVDDFVVWAHANAPDVDPADVDLLLRVRADHLGAPDPARWHAGQLRELLLDVYPRQISVDPSAAGEILAAADAFLRYLAAGRIGRESAPVEKLREELAEVGPQLADALADRGRYGLAKTLVATAVDEGVDATDPEALDRWLRDFNNRPLAERVAITEPAMARMRAEDGLIPLNPDDLVDRVSLFLPPIHPTPFAELARAARRAPALATAVRLARWVGDGRPVTRTGVLRPADAAAALRELGLAHRRQLGSARAVPELQRPWALALTTGLLELDGCRARQGPALARWLSGDDHAALETWARAFDAAVDMGSERGKGRPALVDGSLPGLLIILYAAQEPVPVVELWEAVAERQPPGSRDRDILIADGLDAVLERLAGLGAVRLTEDSADLTDLGVWALRQRVLDADPLVGEHADAADMIEANFAYDEVDAEGQWRAWLAVRTPEQAVRELMEAGRSGGPGIRQMAFEVLTLLGADAEPLLEPYKQDGVLGPYIAMWLGLRDSARMPEESVLHWVVVDTCAALLEAGGPEEMVEGFSEGMLGESSQAEFVGRLWQVEHPSTVPVLDAIGRHHPDPTVAKAARKAAFRARSPG</sequence>
<dbReference type="STRING" id="1469144.LI90_1506"/>
<name>A0A132MPT3_9ACTN</name>
<dbReference type="RefSeq" id="WP_066885889.1">
    <property type="nucleotide sequence ID" value="NZ_LAXD01000001.1"/>
</dbReference>
<evidence type="ECO:0000313" key="2">
    <source>
        <dbReference type="Proteomes" id="UP000070188"/>
    </source>
</evidence>
<protein>
    <submittedName>
        <fullName evidence="1">Uncharacterized protein</fullName>
    </submittedName>
</protein>
<dbReference type="EMBL" id="LAXD01000001">
    <property type="protein sequence ID" value="KWW99867.1"/>
    <property type="molecule type" value="Genomic_DNA"/>
</dbReference>
<dbReference type="AlphaFoldDB" id="A0A132MPT3"/>
<reference evidence="2" key="1">
    <citation type="submission" date="2015-04" db="EMBL/GenBank/DDBJ databases">
        <title>Physiological reanalysis, assessment of diazotrophy, and genome sequences of multiple isolates of Streptomyces thermoautotrophicus.</title>
        <authorList>
            <person name="MacKellar D.C."/>
            <person name="Lieber L."/>
            <person name="Norman J."/>
            <person name="Bolger A."/>
            <person name="Tobin C."/>
            <person name="Murray J.W."/>
            <person name="Chang R."/>
            <person name="Ford T."/>
            <person name="Nguyen P.Q."/>
            <person name="Woodward J."/>
            <person name="Permingeat H."/>
            <person name="Joshi N.S."/>
            <person name="Silver P.A."/>
            <person name="Usadel B."/>
            <person name="Rutherford A.W."/>
            <person name="Friesen M."/>
            <person name="Prell J."/>
        </authorList>
    </citation>
    <scope>NUCLEOTIDE SEQUENCE [LARGE SCALE GENOMIC DNA]</scope>
    <source>
        <strain evidence="2">H1</strain>
    </source>
</reference>
<keyword evidence="2" id="KW-1185">Reference proteome</keyword>
<organism evidence="1 2">
    <name type="scientific">Carbonactinospora thermoautotrophica</name>
    <dbReference type="NCBI Taxonomy" id="1469144"/>
    <lineage>
        <taxon>Bacteria</taxon>
        <taxon>Bacillati</taxon>
        <taxon>Actinomycetota</taxon>
        <taxon>Actinomycetes</taxon>
        <taxon>Kitasatosporales</taxon>
        <taxon>Carbonactinosporaceae</taxon>
        <taxon>Carbonactinospora</taxon>
    </lineage>
</organism>